<dbReference type="InterPro" id="IPR055348">
    <property type="entry name" value="DctQ"/>
</dbReference>
<dbReference type="PANTHER" id="PTHR35011:SF2">
    <property type="entry name" value="2,3-DIKETO-L-GULONATE TRAP TRANSPORTER SMALL PERMEASE PROTEIN YIAM"/>
    <property type="match status" value="1"/>
</dbReference>
<keyword evidence="4 9" id="KW-0997">Cell inner membrane</keyword>
<evidence type="ECO:0000256" key="2">
    <source>
        <dbReference type="ARBA" id="ARBA00022448"/>
    </source>
</evidence>
<evidence type="ECO:0000259" key="10">
    <source>
        <dbReference type="Pfam" id="PF04290"/>
    </source>
</evidence>
<gene>
    <name evidence="11" type="ORF">G3572_10850</name>
</gene>
<sequence length="171" mass="18539">MTAIDKLNSGVTILVGLLLMVVTVSVFGQVTVRFVLTAAGVNISAPWTEELARYALIWMVFLGAGVGVRHAQMIALEFGVRKLPAKIGVPVRYLSILLCLGFFVMMVWVGLSFVNLGRTETSPVLGITKDYVYWAMPVGASLMFINALTLILDTALSGRDIRYAADDAPEV</sequence>
<keyword evidence="5 9" id="KW-0812">Transmembrane</keyword>
<comment type="similarity">
    <text evidence="8 9">Belongs to the TRAP transporter small permease family.</text>
</comment>
<feature type="domain" description="Tripartite ATP-independent periplasmic transporters DctQ component" evidence="10">
    <location>
        <begin position="23"/>
        <end position="152"/>
    </location>
</feature>
<feature type="transmembrane region" description="Helical" evidence="9">
    <location>
        <begin position="51"/>
        <end position="71"/>
    </location>
</feature>
<dbReference type="AlphaFoldDB" id="A0A6B3RNC7"/>
<proteinExistence type="inferred from homology"/>
<keyword evidence="6 9" id="KW-1133">Transmembrane helix</keyword>
<evidence type="ECO:0000256" key="6">
    <source>
        <dbReference type="ARBA" id="ARBA00022989"/>
    </source>
</evidence>
<evidence type="ECO:0000256" key="5">
    <source>
        <dbReference type="ARBA" id="ARBA00022692"/>
    </source>
</evidence>
<feature type="transmembrane region" description="Helical" evidence="9">
    <location>
        <begin position="12"/>
        <end position="31"/>
    </location>
</feature>
<evidence type="ECO:0000256" key="1">
    <source>
        <dbReference type="ARBA" id="ARBA00004429"/>
    </source>
</evidence>
<dbReference type="Proteomes" id="UP000481421">
    <property type="component" value="Unassembled WGS sequence"/>
</dbReference>
<keyword evidence="12" id="KW-1185">Reference proteome</keyword>
<keyword evidence="3" id="KW-1003">Cell membrane</keyword>
<feature type="transmembrane region" description="Helical" evidence="9">
    <location>
        <begin position="91"/>
        <end position="111"/>
    </location>
</feature>
<keyword evidence="7 9" id="KW-0472">Membrane</keyword>
<dbReference type="GO" id="GO:0005886">
    <property type="term" value="C:plasma membrane"/>
    <property type="evidence" value="ECO:0007669"/>
    <property type="project" value="UniProtKB-SubCell"/>
</dbReference>
<evidence type="ECO:0000256" key="4">
    <source>
        <dbReference type="ARBA" id="ARBA00022519"/>
    </source>
</evidence>
<dbReference type="InterPro" id="IPR007387">
    <property type="entry name" value="TRAP_DctQ"/>
</dbReference>
<dbReference type="Pfam" id="PF04290">
    <property type="entry name" value="DctQ"/>
    <property type="match status" value="1"/>
</dbReference>
<evidence type="ECO:0000256" key="8">
    <source>
        <dbReference type="ARBA" id="ARBA00038436"/>
    </source>
</evidence>
<dbReference type="EMBL" id="JAAIKE010000003">
    <property type="protein sequence ID" value="NEX46706.1"/>
    <property type="molecule type" value="Genomic_DNA"/>
</dbReference>
<evidence type="ECO:0000313" key="12">
    <source>
        <dbReference type="Proteomes" id="UP000481421"/>
    </source>
</evidence>
<dbReference type="PANTHER" id="PTHR35011">
    <property type="entry name" value="2,3-DIKETO-L-GULONATE TRAP TRANSPORTER SMALL PERMEASE PROTEIN YIAM"/>
    <property type="match status" value="1"/>
</dbReference>
<feature type="transmembrane region" description="Helical" evidence="9">
    <location>
        <begin position="131"/>
        <end position="152"/>
    </location>
</feature>
<organism evidence="11 12">
    <name type="scientific">Pseudotabrizicola algicola</name>
    <dbReference type="NCBI Taxonomy" id="2709381"/>
    <lineage>
        <taxon>Bacteria</taxon>
        <taxon>Pseudomonadati</taxon>
        <taxon>Pseudomonadota</taxon>
        <taxon>Alphaproteobacteria</taxon>
        <taxon>Rhodobacterales</taxon>
        <taxon>Paracoccaceae</taxon>
        <taxon>Pseudotabrizicola</taxon>
    </lineage>
</organism>
<accession>A0A6B3RNC7</accession>
<comment type="subunit">
    <text evidence="9">The complex comprises the extracytoplasmic solute receptor protein and the two transmembrane proteins.</text>
</comment>
<comment type="function">
    <text evidence="9">Part of the tripartite ATP-independent periplasmic (TRAP) transport system.</text>
</comment>
<comment type="caution">
    <text evidence="11">The sequence shown here is derived from an EMBL/GenBank/DDBJ whole genome shotgun (WGS) entry which is preliminary data.</text>
</comment>
<comment type="subcellular location">
    <subcellularLocation>
        <location evidence="1 9">Cell inner membrane</location>
        <topology evidence="1 9">Multi-pass membrane protein</topology>
    </subcellularLocation>
</comment>
<evidence type="ECO:0000256" key="3">
    <source>
        <dbReference type="ARBA" id="ARBA00022475"/>
    </source>
</evidence>
<reference evidence="11 12" key="1">
    <citation type="submission" date="2020-02" db="EMBL/GenBank/DDBJ databases">
        <title>Rhodobacter algicola sp. nov., isolated from microalga culture.</title>
        <authorList>
            <person name="Park C.-Y."/>
        </authorList>
    </citation>
    <scope>NUCLEOTIDE SEQUENCE [LARGE SCALE GENOMIC DNA]</scope>
    <source>
        <strain evidence="11 12">ETT8</strain>
    </source>
</reference>
<dbReference type="GO" id="GO:0022857">
    <property type="term" value="F:transmembrane transporter activity"/>
    <property type="evidence" value="ECO:0007669"/>
    <property type="project" value="UniProtKB-UniRule"/>
</dbReference>
<evidence type="ECO:0000256" key="9">
    <source>
        <dbReference type="RuleBase" id="RU369079"/>
    </source>
</evidence>
<evidence type="ECO:0000256" key="7">
    <source>
        <dbReference type="ARBA" id="ARBA00023136"/>
    </source>
</evidence>
<name>A0A6B3RNC7_9RHOB</name>
<keyword evidence="2 9" id="KW-0813">Transport</keyword>
<protein>
    <recommendedName>
        <fullName evidence="9">TRAP transporter small permease protein</fullName>
    </recommendedName>
</protein>
<dbReference type="GO" id="GO:0015740">
    <property type="term" value="P:C4-dicarboxylate transport"/>
    <property type="evidence" value="ECO:0007669"/>
    <property type="project" value="TreeGrafter"/>
</dbReference>
<evidence type="ECO:0000313" key="11">
    <source>
        <dbReference type="EMBL" id="NEX46706.1"/>
    </source>
</evidence>